<name>A0A645DFM7_9ZZZZ</name>
<proteinExistence type="predicted"/>
<gene>
    <name evidence="1" type="ORF">SDC9_135152</name>
</gene>
<sequence>MVATFDEPTELEEACSILLKTLKKRGGEYFDCIDDTGDFDYDRFEEAYERS</sequence>
<reference evidence="1" key="1">
    <citation type="submission" date="2019-08" db="EMBL/GenBank/DDBJ databases">
        <authorList>
            <person name="Kucharzyk K."/>
            <person name="Murdoch R.W."/>
            <person name="Higgins S."/>
            <person name="Loffler F."/>
        </authorList>
    </citation>
    <scope>NUCLEOTIDE SEQUENCE</scope>
</reference>
<protein>
    <submittedName>
        <fullName evidence="1">Uncharacterized protein</fullName>
    </submittedName>
</protein>
<evidence type="ECO:0000313" key="1">
    <source>
        <dbReference type="EMBL" id="MPM88051.1"/>
    </source>
</evidence>
<organism evidence="1">
    <name type="scientific">bioreactor metagenome</name>
    <dbReference type="NCBI Taxonomy" id="1076179"/>
    <lineage>
        <taxon>unclassified sequences</taxon>
        <taxon>metagenomes</taxon>
        <taxon>ecological metagenomes</taxon>
    </lineage>
</organism>
<dbReference type="AlphaFoldDB" id="A0A645DFM7"/>
<comment type="caution">
    <text evidence="1">The sequence shown here is derived from an EMBL/GenBank/DDBJ whole genome shotgun (WGS) entry which is preliminary data.</text>
</comment>
<dbReference type="EMBL" id="VSSQ01035744">
    <property type="protein sequence ID" value="MPM88051.1"/>
    <property type="molecule type" value="Genomic_DNA"/>
</dbReference>
<accession>A0A645DFM7</accession>